<feature type="domain" description="Plastocyanin-like" evidence="5">
    <location>
        <begin position="76"/>
        <end position="166"/>
    </location>
</feature>
<evidence type="ECO:0000313" key="6">
    <source>
        <dbReference type="EMBL" id="KAJ9585503.1"/>
    </source>
</evidence>
<proteinExistence type="inferred from homology"/>
<evidence type="ECO:0000256" key="3">
    <source>
        <dbReference type="ARBA" id="ARBA00023002"/>
    </source>
</evidence>
<feature type="non-terminal residue" evidence="6">
    <location>
        <position position="167"/>
    </location>
</feature>
<evidence type="ECO:0000256" key="1">
    <source>
        <dbReference type="ARBA" id="ARBA00010609"/>
    </source>
</evidence>
<evidence type="ECO:0000256" key="2">
    <source>
        <dbReference type="ARBA" id="ARBA00022723"/>
    </source>
</evidence>
<comment type="similarity">
    <text evidence="1">Belongs to the multicopper oxidase family.</text>
</comment>
<accession>A0AAD7ZTD3</accession>
<dbReference type="GO" id="GO:0006826">
    <property type="term" value="P:iron ion transport"/>
    <property type="evidence" value="ECO:0007669"/>
    <property type="project" value="TreeGrafter"/>
</dbReference>
<reference evidence="6" key="2">
    <citation type="submission" date="2023-05" db="EMBL/GenBank/DDBJ databases">
        <authorList>
            <person name="Fouks B."/>
        </authorList>
    </citation>
    <scope>NUCLEOTIDE SEQUENCE</scope>
    <source>
        <strain evidence="6">Stay&amp;Tobe</strain>
        <tissue evidence="6">Testes</tissue>
    </source>
</reference>
<reference evidence="6" key="1">
    <citation type="journal article" date="2023" name="IScience">
        <title>Live-bearing cockroach genome reveals convergent evolutionary mechanisms linked to viviparity in insects and beyond.</title>
        <authorList>
            <person name="Fouks B."/>
            <person name="Harrison M.C."/>
            <person name="Mikhailova A.A."/>
            <person name="Marchal E."/>
            <person name="English S."/>
            <person name="Carruthers M."/>
            <person name="Jennings E.C."/>
            <person name="Chiamaka E.L."/>
            <person name="Frigard R.A."/>
            <person name="Pippel M."/>
            <person name="Attardo G.M."/>
            <person name="Benoit J.B."/>
            <person name="Bornberg-Bauer E."/>
            <person name="Tobe S.S."/>
        </authorList>
    </citation>
    <scope>NUCLEOTIDE SEQUENCE</scope>
    <source>
        <strain evidence="6">Stay&amp;Tobe</strain>
    </source>
</reference>
<dbReference type="Gene3D" id="2.60.40.420">
    <property type="entry name" value="Cupredoxins - blue copper proteins"/>
    <property type="match status" value="1"/>
</dbReference>
<dbReference type="Proteomes" id="UP001233999">
    <property type="component" value="Unassembled WGS sequence"/>
</dbReference>
<keyword evidence="3" id="KW-0560">Oxidoreductase</keyword>
<dbReference type="FunFam" id="2.60.40.420:FF:000031">
    <property type="entry name" value="Laccase-2 isoform A"/>
    <property type="match status" value="1"/>
</dbReference>
<dbReference type="PANTHER" id="PTHR11709">
    <property type="entry name" value="MULTI-COPPER OXIDASE"/>
    <property type="match status" value="1"/>
</dbReference>
<dbReference type="InterPro" id="IPR045087">
    <property type="entry name" value="Cu-oxidase_fam"/>
</dbReference>
<dbReference type="CDD" id="cd13858">
    <property type="entry name" value="CuRO_1_tcLCC2_insect_like"/>
    <property type="match status" value="1"/>
</dbReference>
<keyword evidence="7" id="KW-1185">Reference proteome</keyword>
<gene>
    <name evidence="6" type="ORF">L9F63_002704</name>
</gene>
<dbReference type="InterPro" id="IPR011707">
    <property type="entry name" value="Cu-oxidase-like_N"/>
</dbReference>
<dbReference type="AlphaFoldDB" id="A0AAD7ZTD3"/>
<keyword evidence="4" id="KW-0186">Copper</keyword>
<feature type="non-terminal residue" evidence="6">
    <location>
        <position position="1"/>
    </location>
</feature>
<dbReference type="SUPFAM" id="SSF49503">
    <property type="entry name" value="Cupredoxins"/>
    <property type="match status" value="1"/>
</dbReference>
<keyword evidence="2" id="KW-0479">Metal-binding</keyword>
<dbReference type="GO" id="GO:0016491">
    <property type="term" value="F:oxidoreductase activity"/>
    <property type="evidence" value="ECO:0007669"/>
    <property type="project" value="UniProtKB-KW"/>
</dbReference>
<dbReference type="InterPro" id="IPR008972">
    <property type="entry name" value="Cupredoxin"/>
</dbReference>
<dbReference type="GO" id="GO:0005507">
    <property type="term" value="F:copper ion binding"/>
    <property type="evidence" value="ECO:0007669"/>
    <property type="project" value="InterPro"/>
</dbReference>
<evidence type="ECO:0000313" key="7">
    <source>
        <dbReference type="Proteomes" id="UP001233999"/>
    </source>
</evidence>
<name>A0AAD7ZTD3_DIPPU</name>
<evidence type="ECO:0000256" key="4">
    <source>
        <dbReference type="ARBA" id="ARBA00023008"/>
    </source>
</evidence>
<dbReference type="EMBL" id="JASPKZ010007266">
    <property type="protein sequence ID" value="KAJ9585503.1"/>
    <property type="molecule type" value="Genomic_DNA"/>
</dbReference>
<dbReference type="GO" id="GO:0005886">
    <property type="term" value="C:plasma membrane"/>
    <property type="evidence" value="ECO:0007669"/>
    <property type="project" value="TreeGrafter"/>
</dbReference>
<organism evidence="6 7">
    <name type="scientific">Diploptera punctata</name>
    <name type="common">Pacific beetle cockroach</name>
    <dbReference type="NCBI Taxonomy" id="6984"/>
    <lineage>
        <taxon>Eukaryota</taxon>
        <taxon>Metazoa</taxon>
        <taxon>Ecdysozoa</taxon>
        <taxon>Arthropoda</taxon>
        <taxon>Hexapoda</taxon>
        <taxon>Insecta</taxon>
        <taxon>Pterygota</taxon>
        <taxon>Neoptera</taxon>
        <taxon>Polyneoptera</taxon>
        <taxon>Dictyoptera</taxon>
        <taxon>Blattodea</taxon>
        <taxon>Blaberoidea</taxon>
        <taxon>Blaberidae</taxon>
        <taxon>Diplopterinae</taxon>
        <taxon>Diploptera</taxon>
    </lineage>
</organism>
<sequence>IARDDASLDLEQFLQPDHISDMDYLNESSCYRPCERGAPPRICYYRWVLDDYKTMGPACRNCPEELSDCFRPQCITADGYERGMVTVNHQLGGPSIQVCLGDRIIVDVTNKLVGRSTLIHWHGLHQRGTPYMDGVPMVTQCPIPEMTTFRYDFKANNEGTLYWHSHD</sequence>
<comment type="caution">
    <text evidence="6">The sequence shown here is derived from an EMBL/GenBank/DDBJ whole genome shotgun (WGS) entry which is preliminary data.</text>
</comment>
<protein>
    <recommendedName>
        <fullName evidence="5">Plastocyanin-like domain-containing protein</fullName>
    </recommendedName>
</protein>
<dbReference type="Pfam" id="PF07732">
    <property type="entry name" value="Cu-oxidase_3"/>
    <property type="match status" value="1"/>
</dbReference>
<dbReference type="PANTHER" id="PTHR11709:SF394">
    <property type="entry name" value="FI03373P-RELATED"/>
    <property type="match status" value="1"/>
</dbReference>
<evidence type="ECO:0000259" key="5">
    <source>
        <dbReference type="Pfam" id="PF07732"/>
    </source>
</evidence>